<dbReference type="InterPro" id="IPR005235">
    <property type="entry name" value="YmdB-like"/>
</dbReference>
<evidence type="ECO:0000313" key="1">
    <source>
        <dbReference type="EMBL" id="WRP15883.1"/>
    </source>
</evidence>
<dbReference type="PANTHER" id="PTHR36303:SF1">
    <property type="entry name" value="2',3'-CYCLIC-NUCLEOTIDE 2'-PHOSPHODIESTERASE"/>
    <property type="match status" value="1"/>
</dbReference>
<accession>A0ABZ1BUP4</accession>
<gene>
    <name evidence="1" type="ORF">VLY81_06960</name>
</gene>
<keyword evidence="2" id="KW-1185">Reference proteome</keyword>
<dbReference type="PIRSF" id="PIRSF004789">
    <property type="entry name" value="DR1281"/>
    <property type="match status" value="1"/>
</dbReference>
<dbReference type="EMBL" id="CP141614">
    <property type="protein sequence ID" value="WRP15883.1"/>
    <property type="molecule type" value="Genomic_DNA"/>
</dbReference>
<organism evidence="1 2">
    <name type="scientific">Geochorda subterranea</name>
    <dbReference type="NCBI Taxonomy" id="3109564"/>
    <lineage>
        <taxon>Bacteria</taxon>
        <taxon>Bacillati</taxon>
        <taxon>Bacillota</taxon>
        <taxon>Limnochordia</taxon>
        <taxon>Limnochordales</taxon>
        <taxon>Geochordaceae</taxon>
        <taxon>Geochorda</taxon>
    </lineage>
</organism>
<dbReference type="PANTHER" id="PTHR36303">
    <property type="entry name" value="2',3'-CYCLIC-NUCLEOTIDE 2'-PHOSPHODIESTERASE"/>
    <property type="match status" value="1"/>
</dbReference>
<dbReference type="Gene3D" id="3.60.21.10">
    <property type="match status" value="1"/>
</dbReference>
<dbReference type="InterPro" id="IPR029052">
    <property type="entry name" value="Metallo-depent_PP-like"/>
</dbReference>
<reference evidence="2" key="1">
    <citation type="submission" date="2023-12" db="EMBL/GenBank/DDBJ databases">
        <title>Novel isolates from deep terrestrial aquifers shed light on the physiology and ecology of the class Limnochordia.</title>
        <authorList>
            <person name="Karnachuk O.V."/>
            <person name="Lukina A.P."/>
            <person name="Avakyan M.R."/>
            <person name="Kadnikov V."/>
            <person name="Begmatov S."/>
            <person name="Beletsky A.V."/>
            <person name="Mardanov A.V."/>
            <person name="Ravin N.V."/>
        </authorList>
    </citation>
    <scope>NUCLEOTIDE SEQUENCE [LARGE SCALE GENOMIC DNA]</scope>
    <source>
        <strain evidence="2">LN</strain>
    </source>
</reference>
<proteinExistence type="predicted"/>
<dbReference type="RefSeq" id="WP_324670292.1">
    <property type="nucleotide sequence ID" value="NZ_CP141614.1"/>
</dbReference>
<dbReference type="SUPFAM" id="SSF56300">
    <property type="entry name" value="Metallo-dependent phosphatases"/>
    <property type="match status" value="1"/>
</dbReference>
<name>A0ABZ1BUP4_9FIRM</name>
<dbReference type="NCBIfam" id="TIGR00282">
    <property type="entry name" value="TIGR00282 family metallophosphoesterase"/>
    <property type="match status" value="1"/>
</dbReference>
<dbReference type="Proteomes" id="UP001333102">
    <property type="component" value="Chromosome"/>
</dbReference>
<dbReference type="Pfam" id="PF13277">
    <property type="entry name" value="YmdB"/>
    <property type="match status" value="1"/>
</dbReference>
<evidence type="ECO:0000313" key="2">
    <source>
        <dbReference type="Proteomes" id="UP001333102"/>
    </source>
</evidence>
<sequence length="263" mass="28461">MRILLVGDVVGRPGRRAVRALLPQVVAETGADLVVANGENAAGGFGLTRETTQELLDSGIDVITTGNHIWDRREMLACIDEFPQMVRPANYPPGTPGQGMTVVRSRKGGHPVAVINLMGRTFMTPLDCPFRTADRLLEELGEATRIVVVDFHAEATAEKVAMGWHLDGRVSVVFGTHTHVPTADERVLPGGTAYITDLGMAGPMDGIIGMAREPVLRHLLTALPHRFEVAAGPSRVDMALVELDPRTGRAHAIQRLHRYFGAD</sequence>
<dbReference type="CDD" id="cd07382">
    <property type="entry name" value="MPP_DR1281"/>
    <property type="match status" value="1"/>
</dbReference>
<protein>
    <submittedName>
        <fullName evidence="1">TIGR00282 family metallophosphoesterase</fullName>
    </submittedName>
</protein>